<dbReference type="InterPro" id="IPR036388">
    <property type="entry name" value="WH-like_DNA-bd_sf"/>
</dbReference>
<keyword evidence="13" id="KW-1185">Reference proteome</keyword>
<reference evidence="12" key="1">
    <citation type="submission" date="2020-09" db="EMBL/GenBank/DDBJ databases">
        <authorList>
            <person name="Kim M.K."/>
        </authorList>
    </citation>
    <scope>NUCLEOTIDE SEQUENCE</scope>
    <source>
        <strain evidence="12">BT702</strain>
    </source>
</reference>
<comment type="similarity">
    <text evidence="2 9">Belongs to the MGMT family.</text>
</comment>
<evidence type="ECO:0000259" key="11">
    <source>
        <dbReference type="Pfam" id="PF02870"/>
    </source>
</evidence>
<proteinExistence type="inferred from homology"/>
<dbReference type="PANTHER" id="PTHR10815:SF5">
    <property type="entry name" value="METHYLATED-DNA--PROTEIN-CYSTEINE METHYLTRANSFERASE"/>
    <property type="match status" value="1"/>
</dbReference>
<dbReference type="InterPro" id="IPR023546">
    <property type="entry name" value="MGMT"/>
</dbReference>
<dbReference type="PROSITE" id="PS00374">
    <property type="entry name" value="MGMT"/>
    <property type="match status" value="1"/>
</dbReference>
<dbReference type="HAMAP" id="MF_00772">
    <property type="entry name" value="OGT"/>
    <property type="match status" value="1"/>
</dbReference>
<evidence type="ECO:0000256" key="8">
    <source>
        <dbReference type="ARBA" id="ARBA00049348"/>
    </source>
</evidence>
<feature type="domain" description="Methylated-DNA-[protein]-cysteine S-methyltransferase DNA binding" evidence="10">
    <location>
        <begin position="75"/>
        <end position="155"/>
    </location>
</feature>
<comment type="catalytic activity">
    <reaction evidence="8 9">
        <text>a 6-O-methyl-2'-deoxyguanosine in DNA + L-cysteinyl-[protein] = S-methyl-L-cysteinyl-[protein] + a 2'-deoxyguanosine in DNA</text>
        <dbReference type="Rhea" id="RHEA:24000"/>
        <dbReference type="Rhea" id="RHEA-COMP:10131"/>
        <dbReference type="Rhea" id="RHEA-COMP:10132"/>
        <dbReference type="Rhea" id="RHEA-COMP:11367"/>
        <dbReference type="Rhea" id="RHEA-COMP:11368"/>
        <dbReference type="ChEBI" id="CHEBI:29950"/>
        <dbReference type="ChEBI" id="CHEBI:82612"/>
        <dbReference type="ChEBI" id="CHEBI:85445"/>
        <dbReference type="ChEBI" id="CHEBI:85448"/>
        <dbReference type="EC" id="2.1.1.63"/>
    </reaction>
</comment>
<dbReference type="InterPro" id="IPR014048">
    <property type="entry name" value="MethylDNA_cys_MeTrfase_DNA-bd"/>
</dbReference>
<dbReference type="RefSeq" id="WP_190886316.1">
    <property type="nucleotide sequence ID" value="NZ_JACWZY010000004.1"/>
</dbReference>
<keyword evidence="7 9" id="KW-0234">DNA repair</keyword>
<comment type="miscellaneous">
    <text evidence="9">This enzyme catalyzes only one turnover and therefore is not strictly catalytic. According to one definition, an enzyme is a biocatalyst that acts repeatedly and over many reaction cycles.</text>
</comment>
<organism evidence="12 13">
    <name type="scientific">Spirosoma profusum</name>
    <dbReference type="NCBI Taxonomy" id="2771354"/>
    <lineage>
        <taxon>Bacteria</taxon>
        <taxon>Pseudomonadati</taxon>
        <taxon>Bacteroidota</taxon>
        <taxon>Cytophagia</taxon>
        <taxon>Cytophagales</taxon>
        <taxon>Cytophagaceae</taxon>
        <taxon>Spirosoma</taxon>
    </lineage>
</organism>
<dbReference type="SUPFAM" id="SSF53155">
    <property type="entry name" value="Methylated DNA-protein cysteine methyltransferase domain"/>
    <property type="match status" value="1"/>
</dbReference>
<evidence type="ECO:0000256" key="9">
    <source>
        <dbReference type="HAMAP-Rule" id="MF_00772"/>
    </source>
</evidence>
<name>A0A926XU75_9BACT</name>
<accession>A0A926XU75</accession>
<keyword evidence="4 9" id="KW-0489">Methyltransferase</keyword>
<dbReference type="Pfam" id="PF01035">
    <property type="entry name" value="DNA_binding_1"/>
    <property type="match status" value="1"/>
</dbReference>
<keyword evidence="3 9" id="KW-0963">Cytoplasm</keyword>
<dbReference type="InterPro" id="IPR036217">
    <property type="entry name" value="MethylDNA_cys_MeTrfase_DNAb"/>
</dbReference>
<comment type="catalytic activity">
    <reaction evidence="1 9">
        <text>a 4-O-methyl-thymidine in DNA + L-cysteinyl-[protein] = a thymidine in DNA + S-methyl-L-cysteinyl-[protein]</text>
        <dbReference type="Rhea" id="RHEA:53428"/>
        <dbReference type="Rhea" id="RHEA-COMP:10131"/>
        <dbReference type="Rhea" id="RHEA-COMP:10132"/>
        <dbReference type="Rhea" id="RHEA-COMP:13555"/>
        <dbReference type="Rhea" id="RHEA-COMP:13556"/>
        <dbReference type="ChEBI" id="CHEBI:29950"/>
        <dbReference type="ChEBI" id="CHEBI:82612"/>
        <dbReference type="ChEBI" id="CHEBI:137386"/>
        <dbReference type="ChEBI" id="CHEBI:137387"/>
        <dbReference type="EC" id="2.1.1.63"/>
    </reaction>
</comment>
<evidence type="ECO:0000256" key="5">
    <source>
        <dbReference type="ARBA" id="ARBA00022679"/>
    </source>
</evidence>
<dbReference type="InterPro" id="IPR001497">
    <property type="entry name" value="MethylDNA_cys_MeTrfase_AS"/>
</dbReference>
<dbReference type="Gene3D" id="3.30.160.70">
    <property type="entry name" value="Methylated DNA-protein cysteine methyltransferase domain"/>
    <property type="match status" value="1"/>
</dbReference>
<feature type="active site" description="Nucleophile; methyl group acceptor" evidence="9">
    <location>
        <position position="126"/>
    </location>
</feature>
<dbReference type="CDD" id="cd06445">
    <property type="entry name" value="ATase"/>
    <property type="match status" value="1"/>
</dbReference>
<evidence type="ECO:0000256" key="4">
    <source>
        <dbReference type="ARBA" id="ARBA00022603"/>
    </source>
</evidence>
<feature type="domain" description="Methylguanine DNA methyltransferase ribonuclease-like" evidence="11">
    <location>
        <begin position="5"/>
        <end position="69"/>
    </location>
</feature>
<dbReference type="Pfam" id="PF02870">
    <property type="entry name" value="Methyltransf_1N"/>
    <property type="match status" value="1"/>
</dbReference>
<evidence type="ECO:0000256" key="1">
    <source>
        <dbReference type="ARBA" id="ARBA00001286"/>
    </source>
</evidence>
<gene>
    <name evidence="12" type="ORF">IC229_07445</name>
</gene>
<dbReference type="SUPFAM" id="SSF46767">
    <property type="entry name" value="Methylated DNA-protein cysteine methyltransferase, C-terminal domain"/>
    <property type="match status" value="1"/>
</dbReference>
<comment type="caution">
    <text evidence="12">The sequence shown here is derived from an EMBL/GenBank/DDBJ whole genome shotgun (WGS) entry which is preliminary data.</text>
</comment>
<comment type="subcellular location">
    <subcellularLocation>
        <location evidence="9">Cytoplasm</location>
    </subcellularLocation>
</comment>
<evidence type="ECO:0000259" key="10">
    <source>
        <dbReference type="Pfam" id="PF01035"/>
    </source>
</evidence>
<sequence>MATVVFESPLGLVRITGDEQGVSSISCIDVPESMPADGPTDTLPEPVQQAVQQLHEYFATTRQTFDFLLNPSGTAFQQTVWQALLNVPFGTTLSYLTLTRRIGDEKAIRAVAAANGRNPLWIVVPCHRIIGSDGSLTGYAGGLWRKKWLLEHEGAFTRTGQLSLF</sequence>
<keyword evidence="6 9" id="KW-0227">DNA damage</keyword>
<dbReference type="EC" id="2.1.1.63" evidence="9"/>
<dbReference type="EMBL" id="JACWZY010000004">
    <property type="protein sequence ID" value="MBD2700463.1"/>
    <property type="molecule type" value="Genomic_DNA"/>
</dbReference>
<dbReference type="AlphaFoldDB" id="A0A926XU75"/>
<evidence type="ECO:0000256" key="3">
    <source>
        <dbReference type="ARBA" id="ARBA00022490"/>
    </source>
</evidence>
<evidence type="ECO:0000256" key="7">
    <source>
        <dbReference type="ARBA" id="ARBA00023204"/>
    </source>
</evidence>
<dbReference type="NCBIfam" id="TIGR00589">
    <property type="entry name" value="ogt"/>
    <property type="match status" value="1"/>
</dbReference>
<keyword evidence="5 9" id="KW-0808">Transferase</keyword>
<protein>
    <recommendedName>
        <fullName evidence="9">Methylated-DNA--protein-cysteine methyltransferase</fullName>
        <ecNumber evidence="9">2.1.1.63</ecNumber>
    </recommendedName>
    <alternativeName>
        <fullName evidence="9">6-O-methylguanine-DNA methyltransferase</fullName>
        <shortName evidence="9">MGMT</shortName>
    </alternativeName>
    <alternativeName>
        <fullName evidence="9">O-6-methylguanine-DNA-alkyltransferase</fullName>
    </alternativeName>
</protein>
<dbReference type="GO" id="GO:0006307">
    <property type="term" value="P:DNA alkylation repair"/>
    <property type="evidence" value="ECO:0007669"/>
    <property type="project" value="UniProtKB-UniRule"/>
</dbReference>
<evidence type="ECO:0000256" key="2">
    <source>
        <dbReference type="ARBA" id="ARBA00008711"/>
    </source>
</evidence>
<dbReference type="PANTHER" id="PTHR10815">
    <property type="entry name" value="METHYLATED-DNA--PROTEIN-CYSTEINE METHYLTRANSFERASE"/>
    <property type="match status" value="1"/>
</dbReference>
<dbReference type="InterPro" id="IPR008332">
    <property type="entry name" value="MethylG_MeTrfase_N"/>
</dbReference>
<dbReference type="Proteomes" id="UP000598820">
    <property type="component" value="Unassembled WGS sequence"/>
</dbReference>
<dbReference type="InterPro" id="IPR036631">
    <property type="entry name" value="MGMT_N_sf"/>
</dbReference>
<dbReference type="GO" id="GO:0032259">
    <property type="term" value="P:methylation"/>
    <property type="evidence" value="ECO:0007669"/>
    <property type="project" value="UniProtKB-KW"/>
</dbReference>
<dbReference type="FunFam" id="1.10.10.10:FF:000214">
    <property type="entry name" value="Methylated-DNA--protein-cysteine methyltransferase"/>
    <property type="match status" value="1"/>
</dbReference>
<dbReference type="Gene3D" id="1.10.10.10">
    <property type="entry name" value="Winged helix-like DNA-binding domain superfamily/Winged helix DNA-binding domain"/>
    <property type="match status" value="1"/>
</dbReference>
<comment type="function">
    <text evidence="9">Involved in the cellular defense against the biological effects of O6-methylguanine (O6-MeG) and O4-methylthymine (O4-MeT) in DNA. Repairs the methylated nucleobase in DNA by stoichiometrically transferring the methyl group to a cysteine residue in the enzyme. This is a suicide reaction: the enzyme is irreversibly inactivated.</text>
</comment>
<evidence type="ECO:0000256" key="6">
    <source>
        <dbReference type="ARBA" id="ARBA00022763"/>
    </source>
</evidence>
<dbReference type="GO" id="GO:0005737">
    <property type="term" value="C:cytoplasm"/>
    <property type="evidence" value="ECO:0007669"/>
    <property type="project" value="UniProtKB-SubCell"/>
</dbReference>
<evidence type="ECO:0000313" key="12">
    <source>
        <dbReference type="EMBL" id="MBD2700463.1"/>
    </source>
</evidence>
<evidence type="ECO:0000313" key="13">
    <source>
        <dbReference type="Proteomes" id="UP000598820"/>
    </source>
</evidence>
<dbReference type="GO" id="GO:0003908">
    <property type="term" value="F:methylated-DNA-[protein]-cysteine S-methyltransferase activity"/>
    <property type="evidence" value="ECO:0007669"/>
    <property type="project" value="UniProtKB-UniRule"/>
</dbReference>